<protein>
    <submittedName>
        <fullName evidence="2">Uncharacterized protein</fullName>
    </submittedName>
</protein>
<dbReference type="RefSeq" id="WP_345864253.1">
    <property type="nucleotide sequence ID" value="NZ_JBDIMF010000002.1"/>
</dbReference>
<evidence type="ECO:0000256" key="1">
    <source>
        <dbReference type="SAM" id="MobiDB-lite"/>
    </source>
</evidence>
<evidence type="ECO:0000313" key="3">
    <source>
        <dbReference type="Proteomes" id="UP001404104"/>
    </source>
</evidence>
<dbReference type="Proteomes" id="UP001404104">
    <property type="component" value="Unassembled WGS sequence"/>
</dbReference>
<comment type="caution">
    <text evidence="2">The sequence shown here is derived from an EMBL/GenBank/DDBJ whole genome shotgun (WGS) entry which is preliminary data.</text>
</comment>
<organism evidence="2 3">
    <name type="scientific">Sphingomonas qilianensis</name>
    <dbReference type="NCBI Taxonomy" id="1736690"/>
    <lineage>
        <taxon>Bacteria</taxon>
        <taxon>Pseudomonadati</taxon>
        <taxon>Pseudomonadota</taxon>
        <taxon>Alphaproteobacteria</taxon>
        <taxon>Sphingomonadales</taxon>
        <taxon>Sphingomonadaceae</taxon>
        <taxon>Sphingomonas</taxon>
    </lineage>
</organism>
<gene>
    <name evidence="2" type="ORF">ABC969_08555</name>
</gene>
<evidence type="ECO:0000313" key="2">
    <source>
        <dbReference type="EMBL" id="MEN2786467.1"/>
    </source>
</evidence>
<accession>A0ABU9XSI8</accession>
<feature type="compositionally biased region" description="Basic and acidic residues" evidence="1">
    <location>
        <begin position="165"/>
        <end position="178"/>
    </location>
</feature>
<proteinExistence type="predicted"/>
<sequence>MIRFMSDTVIDPPEGAAPDPALLASQMMADLQASNPQLAMIAQMMQARAIVPSPVSEDLGEHVVELADRLAEAHRRIDAMKKSARRLYQSHHEAQARLADLAAALGACGLCWGEDDRCPSCRGRGRPGMVRPDPELRATLLGPLQSHASQARTSPSRQAAQQDTTQRDMKGTNDVQHV</sequence>
<dbReference type="EMBL" id="JBDIMF010000002">
    <property type="protein sequence ID" value="MEN2786467.1"/>
    <property type="molecule type" value="Genomic_DNA"/>
</dbReference>
<feature type="region of interest" description="Disordered" evidence="1">
    <location>
        <begin position="146"/>
        <end position="178"/>
    </location>
</feature>
<keyword evidence="3" id="KW-1185">Reference proteome</keyword>
<reference evidence="2 3" key="1">
    <citation type="submission" date="2024-05" db="EMBL/GenBank/DDBJ databases">
        <authorList>
            <person name="Liu Q."/>
            <person name="Xin Y.-H."/>
        </authorList>
    </citation>
    <scope>NUCLEOTIDE SEQUENCE [LARGE SCALE GENOMIC DNA]</scope>
    <source>
        <strain evidence="2 3">CGMCC 1.15349</strain>
    </source>
</reference>
<name>A0ABU9XSI8_9SPHN</name>
<feature type="compositionally biased region" description="Polar residues" evidence="1">
    <location>
        <begin position="146"/>
        <end position="164"/>
    </location>
</feature>